<keyword evidence="3" id="KW-1185">Reference proteome</keyword>
<protein>
    <submittedName>
        <fullName evidence="2">Uncharacterized protein</fullName>
    </submittedName>
</protein>
<gene>
    <name evidence="2" type="ORF">B0H63DRAFT_148211</name>
</gene>
<organism evidence="2 3">
    <name type="scientific">Podospora didyma</name>
    <dbReference type="NCBI Taxonomy" id="330526"/>
    <lineage>
        <taxon>Eukaryota</taxon>
        <taxon>Fungi</taxon>
        <taxon>Dikarya</taxon>
        <taxon>Ascomycota</taxon>
        <taxon>Pezizomycotina</taxon>
        <taxon>Sordariomycetes</taxon>
        <taxon>Sordariomycetidae</taxon>
        <taxon>Sordariales</taxon>
        <taxon>Podosporaceae</taxon>
        <taxon>Podospora</taxon>
    </lineage>
</organism>
<reference evidence="2" key="1">
    <citation type="journal article" date="2023" name="Mol. Phylogenet. Evol.">
        <title>Genome-scale phylogeny and comparative genomics of the fungal order Sordariales.</title>
        <authorList>
            <person name="Hensen N."/>
            <person name="Bonometti L."/>
            <person name="Westerberg I."/>
            <person name="Brannstrom I.O."/>
            <person name="Guillou S."/>
            <person name="Cros-Aarteil S."/>
            <person name="Calhoun S."/>
            <person name="Haridas S."/>
            <person name="Kuo A."/>
            <person name="Mondo S."/>
            <person name="Pangilinan J."/>
            <person name="Riley R."/>
            <person name="LaButti K."/>
            <person name="Andreopoulos B."/>
            <person name="Lipzen A."/>
            <person name="Chen C."/>
            <person name="Yan M."/>
            <person name="Daum C."/>
            <person name="Ng V."/>
            <person name="Clum A."/>
            <person name="Steindorff A."/>
            <person name="Ohm R.A."/>
            <person name="Martin F."/>
            <person name="Silar P."/>
            <person name="Natvig D.O."/>
            <person name="Lalanne C."/>
            <person name="Gautier V."/>
            <person name="Ament-Velasquez S.L."/>
            <person name="Kruys A."/>
            <person name="Hutchinson M.I."/>
            <person name="Powell A.J."/>
            <person name="Barry K."/>
            <person name="Miller A.N."/>
            <person name="Grigoriev I.V."/>
            <person name="Debuchy R."/>
            <person name="Gladieux P."/>
            <person name="Hiltunen Thoren M."/>
            <person name="Johannesson H."/>
        </authorList>
    </citation>
    <scope>NUCLEOTIDE SEQUENCE</scope>
    <source>
        <strain evidence="2">CBS 232.78</strain>
    </source>
</reference>
<dbReference type="Proteomes" id="UP001285441">
    <property type="component" value="Unassembled WGS sequence"/>
</dbReference>
<sequence length="225" mass="24794">MHVWQLTLAVQDRLGENRSSEKSNHGRCPTRRRLRSERERDRHNVSLASAVLYRNVSVHVVADNAESISISAAMLTVEEHLSGVQTGDSMIRLSFGQTRHCPFMSCPSPLSDDDDEESDEPDPTQRLFCFFPPHTGKLKVDVRATLTASPHGAYLIKLDQRPCSTSPILKQPGEAPPAYVGGQVPPSDDCFLVDGTINLRKLPGVVKNPLNSDSVQLASTLRTLL</sequence>
<dbReference type="AlphaFoldDB" id="A0AAE0NT80"/>
<reference evidence="2" key="2">
    <citation type="submission" date="2023-06" db="EMBL/GenBank/DDBJ databases">
        <authorList>
            <consortium name="Lawrence Berkeley National Laboratory"/>
            <person name="Haridas S."/>
            <person name="Hensen N."/>
            <person name="Bonometti L."/>
            <person name="Westerberg I."/>
            <person name="Brannstrom I.O."/>
            <person name="Guillou S."/>
            <person name="Cros-Aarteil S."/>
            <person name="Calhoun S."/>
            <person name="Kuo A."/>
            <person name="Mondo S."/>
            <person name="Pangilinan J."/>
            <person name="Riley R."/>
            <person name="LaButti K."/>
            <person name="Andreopoulos B."/>
            <person name="Lipzen A."/>
            <person name="Chen C."/>
            <person name="Yanf M."/>
            <person name="Daum C."/>
            <person name="Ng V."/>
            <person name="Clum A."/>
            <person name="Steindorff A."/>
            <person name="Ohm R."/>
            <person name="Martin F."/>
            <person name="Silar P."/>
            <person name="Natvig D."/>
            <person name="Lalanne C."/>
            <person name="Gautier V."/>
            <person name="Ament-velasquez S.L."/>
            <person name="Kruys A."/>
            <person name="Hutchinson M.I."/>
            <person name="Powell A.J."/>
            <person name="Barry K."/>
            <person name="Miller A.N."/>
            <person name="Grigoriev I.V."/>
            <person name="Debuchy R."/>
            <person name="Gladieux P."/>
            <person name="Thoren M.H."/>
            <person name="Johannesson H."/>
        </authorList>
    </citation>
    <scope>NUCLEOTIDE SEQUENCE</scope>
    <source>
        <strain evidence="2">CBS 232.78</strain>
    </source>
</reference>
<dbReference type="EMBL" id="JAULSW010000003">
    <property type="protein sequence ID" value="KAK3387074.1"/>
    <property type="molecule type" value="Genomic_DNA"/>
</dbReference>
<feature type="region of interest" description="Disordered" evidence="1">
    <location>
        <begin position="15"/>
        <end position="40"/>
    </location>
</feature>
<comment type="caution">
    <text evidence="2">The sequence shown here is derived from an EMBL/GenBank/DDBJ whole genome shotgun (WGS) entry which is preliminary data.</text>
</comment>
<name>A0AAE0NT80_9PEZI</name>
<feature type="compositionally biased region" description="Basic and acidic residues" evidence="1">
    <location>
        <begin position="15"/>
        <end position="24"/>
    </location>
</feature>
<evidence type="ECO:0000313" key="2">
    <source>
        <dbReference type="EMBL" id="KAK3387074.1"/>
    </source>
</evidence>
<evidence type="ECO:0000256" key="1">
    <source>
        <dbReference type="SAM" id="MobiDB-lite"/>
    </source>
</evidence>
<accession>A0AAE0NT80</accession>
<proteinExistence type="predicted"/>
<evidence type="ECO:0000313" key="3">
    <source>
        <dbReference type="Proteomes" id="UP001285441"/>
    </source>
</evidence>